<dbReference type="KEGG" id="hth:HTH_0397"/>
<dbReference type="Proteomes" id="UP000002574">
    <property type="component" value="Chromosome"/>
</dbReference>
<keyword evidence="3" id="KW-1185">Reference proteome</keyword>
<keyword evidence="1" id="KW-0812">Transmembrane</keyword>
<reference evidence="2 3" key="1">
    <citation type="journal article" date="2010" name="J. Bacteriol.">
        <title>Complete genome sequence of the thermophilic, obligately chemolithoautotrophic hydrogen-oxidizing bacterium Hydrogenobacter thermophilus TK-6.</title>
        <authorList>
            <person name="Arai H."/>
            <person name="Kanbe H."/>
            <person name="Ishii M."/>
            <person name="Igarashi Y."/>
        </authorList>
    </citation>
    <scope>NUCLEOTIDE SEQUENCE [LARGE SCALE GENOMIC DNA]</scope>
    <source>
        <strain evidence="3">DSM 6534 / IAM 12695 / TK-6 [Tokyo]</strain>
    </source>
</reference>
<evidence type="ECO:0000313" key="2">
    <source>
        <dbReference type="EMBL" id="BAI68861.1"/>
    </source>
</evidence>
<dbReference type="OrthoDB" id="15434at2"/>
<keyword evidence="1" id="KW-0472">Membrane</keyword>
<protein>
    <submittedName>
        <fullName evidence="2">Uncharacterized protein</fullName>
    </submittedName>
</protein>
<keyword evidence="1" id="KW-1133">Transmembrane helix</keyword>
<dbReference type="STRING" id="608538.HTH_0397"/>
<name>D3DGA9_HYDTT</name>
<dbReference type="KEGG" id="hte:Hydth_0395"/>
<organism evidence="2 3">
    <name type="scientific">Hydrogenobacter thermophilus (strain DSM 6534 / IAM 12695 / TK-6)</name>
    <dbReference type="NCBI Taxonomy" id="608538"/>
    <lineage>
        <taxon>Bacteria</taxon>
        <taxon>Pseudomonadati</taxon>
        <taxon>Aquificota</taxon>
        <taxon>Aquificia</taxon>
        <taxon>Aquificales</taxon>
        <taxon>Aquificaceae</taxon>
        <taxon>Hydrogenobacter</taxon>
    </lineage>
</organism>
<dbReference type="RefSeq" id="WP_012963044.1">
    <property type="nucleotide sequence ID" value="NC_013799.1"/>
</dbReference>
<sequence>MLNINIPNTLGGCISTNAMLYGFGALAGLVILSKLLRDSRPILVSATKEVIAFQQWLTGNLEEGKEFWEDVFSEARHLYRLEVEKKLEVLQKQQEILQRIKDRL</sequence>
<proteinExistence type="predicted"/>
<dbReference type="eggNOG" id="ENOG5032VED">
    <property type="taxonomic scope" value="Bacteria"/>
</dbReference>
<feature type="transmembrane region" description="Helical" evidence="1">
    <location>
        <begin position="18"/>
        <end position="36"/>
    </location>
</feature>
<dbReference type="EMBL" id="AP011112">
    <property type="protein sequence ID" value="BAI68861.1"/>
    <property type="molecule type" value="Genomic_DNA"/>
</dbReference>
<gene>
    <name evidence="2" type="ordered locus">HTH_0397</name>
</gene>
<dbReference type="AlphaFoldDB" id="D3DGA9"/>
<evidence type="ECO:0000313" key="3">
    <source>
        <dbReference type="Proteomes" id="UP000002574"/>
    </source>
</evidence>
<accession>D3DGA9</accession>
<evidence type="ECO:0000256" key="1">
    <source>
        <dbReference type="SAM" id="Phobius"/>
    </source>
</evidence>